<reference evidence="8 9" key="1">
    <citation type="journal article" date="2015" name="Fungal Genet. Biol.">
        <title>Evolution of novel wood decay mechanisms in Agaricales revealed by the genome sequences of Fistulina hepatica and Cylindrobasidium torrendii.</title>
        <authorList>
            <person name="Floudas D."/>
            <person name="Held B.W."/>
            <person name="Riley R."/>
            <person name="Nagy L.G."/>
            <person name="Koehler G."/>
            <person name="Ransdell A.S."/>
            <person name="Younus H."/>
            <person name="Chow J."/>
            <person name="Chiniquy J."/>
            <person name="Lipzen A."/>
            <person name="Tritt A."/>
            <person name="Sun H."/>
            <person name="Haridas S."/>
            <person name="LaButti K."/>
            <person name="Ohm R.A."/>
            <person name="Kues U."/>
            <person name="Blanchette R.A."/>
            <person name="Grigoriev I.V."/>
            <person name="Minto R.E."/>
            <person name="Hibbett D.S."/>
        </authorList>
    </citation>
    <scope>NUCLEOTIDE SEQUENCE [LARGE SCALE GENOMIC DNA]</scope>
    <source>
        <strain evidence="8 9">FP15055 ss-10</strain>
    </source>
</reference>
<sequence length="494" mass="54151">MADTDEKGRIASLSASADSDTVSSKFSHDEAREKAIVRKIDWAVMPIMTLYYLLSFLDRGNIGNARVAGMQEDLQMTDHQYQVCVTILFVPYILAELPANLLLRKVGPRILMPTILTIWGVIVALQGVVSSYPGLVVIRAFLGLVEGPMFPGIVLFLSGFYTRADLALRIAIFFSSASLSGAFSGLLAAAIVNMHGVGGKPGWAWIFILEGCFSALVGLIGFFITPSTPREVLGLTQEEKDIYMARLERDRPTLLPNDKFTFKEVARSLTSPHVIMTFIVFYMTGTTLYGLGLFLPSIVKQLGFSATKTQLLSVGPFGAGFVVTLVSAYLSDRYKSRAIPTAVVALIALVGYSVFLRATSKYMAYGSLFLSVSGVYATPPMLSAWMANNSEPYYRRATSIAFGFIATNAGGITSTWLFPSVEGPRFTKTTILNIVMCAVLAVGTLLNAVYLSWRNKQKQRNREALLAPYRDLPDGEVRAIVELGDKHPDFVYCY</sequence>
<gene>
    <name evidence="8" type="ORF">CYLTODRAFT_397927</name>
</gene>
<name>A0A0D7B8Z2_9AGAR</name>
<evidence type="ECO:0000256" key="1">
    <source>
        <dbReference type="ARBA" id="ARBA00004141"/>
    </source>
</evidence>
<feature type="transmembrane region" description="Helical" evidence="6">
    <location>
        <begin position="311"/>
        <end position="331"/>
    </location>
</feature>
<dbReference type="Gene3D" id="1.20.1250.20">
    <property type="entry name" value="MFS general substrate transporter like domains"/>
    <property type="match status" value="2"/>
</dbReference>
<dbReference type="PANTHER" id="PTHR43791:SF85">
    <property type="entry name" value="TRANSPORTER, PUTATIVE (AFU_ORTHOLOGUE AFUA_6G00710)-RELATED"/>
    <property type="match status" value="1"/>
</dbReference>
<evidence type="ECO:0000256" key="6">
    <source>
        <dbReference type="SAM" id="Phobius"/>
    </source>
</evidence>
<dbReference type="GO" id="GO:0022857">
    <property type="term" value="F:transmembrane transporter activity"/>
    <property type="evidence" value="ECO:0007669"/>
    <property type="project" value="InterPro"/>
</dbReference>
<dbReference type="Pfam" id="PF07690">
    <property type="entry name" value="MFS_1"/>
    <property type="match status" value="1"/>
</dbReference>
<keyword evidence="3 6" id="KW-0812">Transmembrane</keyword>
<dbReference type="FunFam" id="1.20.1250.20:FF:000013">
    <property type="entry name" value="MFS general substrate transporter"/>
    <property type="match status" value="1"/>
</dbReference>
<keyword evidence="4 6" id="KW-1133">Transmembrane helix</keyword>
<dbReference type="PROSITE" id="PS50850">
    <property type="entry name" value="MFS"/>
    <property type="match status" value="1"/>
</dbReference>
<dbReference type="Proteomes" id="UP000054007">
    <property type="component" value="Unassembled WGS sequence"/>
</dbReference>
<accession>A0A0D7B8Z2</accession>
<feature type="transmembrane region" description="Helical" evidence="6">
    <location>
        <begin position="430"/>
        <end position="453"/>
    </location>
</feature>
<proteinExistence type="predicted"/>
<feature type="transmembrane region" description="Helical" evidence="6">
    <location>
        <begin position="274"/>
        <end position="299"/>
    </location>
</feature>
<feature type="transmembrane region" description="Helical" evidence="6">
    <location>
        <begin position="362"/>
        <end position="385"/>
    </location>
</feature>
<keyword evidence="5 6" id="KW-0472">Membrane</keyword>
<dbReference type="EMBL" id="KN880539">
    <property type="protein sequence ID" value="KIY66952.1"/>
    <property type="molecule type" value="Genomic_DNA"/>
</dbReference>
<feature type="transmembrane region" description="Helical" evidence="6">
    <location>
        <begin position="80"/>
        <end position="103"/>
    </location>
</feature>
<keyword evidence="9" id="KW-1185">Reference proteome</keyword>
<keyword evidence="2" id="KW-0813">Transport</keyword>
<evidence type="ECO:0000256" key="3">
    <source>
        <dbReference type="ARBA" id="ARBA00022692"/>
    </source>
</evidence>
<feature type="transmembrane region" description="Helical" evidence="6">
    <location>
        <begin position="110"/>
        <end position="129"/>
    </location>
</feature>
<evidence type="ECO:0000256" key="5">
    <source>
        <dbReference type="ARBA" id="ARBA00023136"/>
    </source>
</evidence>
<comment type="subcellular location">
    <subcellularLocation>
        <location evidence="1">Membrane</location>
        <topology evidence="1">Multi-pass membrane protein</topology>
    </subcellularLocation>
</comment>
<dbReference type="AlphaFoldDB" id="A0A0D7B8Z2"/>
<evidence type="ECO:0000256" key="2">
    <source>
        <dbReference type="ARBA" id="ARBA00022448"/>
    </source>
</evidence>
<organism evidence="8 9">
    <name type="scientific">Cylindrobasidium torrendii FP15055 ss-10</name>
    <dbReference type="NCBI Taxonomy" id="1314674"/>
    <lineage>
        <taxon>Eukaryota</taxon>
        <taxon>Fungi</taxon>
        <taxon>Dikarya</taxon>
        <taxon>Basidiomycota</taxon>
        <taxon>Agaricomycotina</taxon>
        <taxon>Agaricomycetes</taxon>
        <taxon>Agaricomycetidae</taxon>
        <taxon>Agaricales</taxon>
        <taxon>Marasmiineae</taxon>
        <taxon>Physalacriaceae</taxon>
        <taxon>Cylindrobasidium</taxon>
    </lineage>
</organism>
<dbReference type="PANTHER" id="PTHR43791">
    <property type="entry name" value="PERMEASE-RELATED"/>
    <property type="match status" value="1"/>
</dbReference>
<evidence type="ECO:0000313" key="9">
    <source>
        <dbReference type="Proteomes" id="UP000054007"/>
    </source>
</evidence>
<dbReference type="SUPFAM" id="SSF103473">
    <property type="entry name" value="MFS general substrate transporter"/>
    <property type="match status" value="1"/>
</dbReference>
<feature type="transmembrane region" description="Helical" evidence="6">
    <location>
        <begin position="170"/>
        <end position="191"/>
    </location>
</feature>
<dbReference type="FunFam" id="1.20.1250.20:FF:000034">
    <property type="entry name" value="MFS general substrate transporter"/>
    <property type="match status" value="1"/>
</dbReference>
<dbReference type="InterPro" id="IPR011701">
    <property type="entry name" value="MFS"/>
</dbReference>
<feature type="transmembrane region" description="Helical" evidence="6">
    <location>
        <begin position="397"/>
        <end position="418"/>
    </location>
</feature>
<feature type="domain" description="Major facilitator superfamily (MFS) profile" evidence="7">
    <location>
        <begin position="44"/>
        <end position="456"/>
    </location>
</feature>
<protein>
    <submittedName>
        <fullName evidence="8">MFS general substrate transporter</fullName>
    </submittedName>
</protein>
<dbReference type="InterPro" id="IPR036259">
    <property type="entry name" value="MFS_trans_sf"/>
</dbReference>
<evidence type="ECO:0000256" key="4">
    <source>
        <dbReference type="ARBA" id="ARBA00022989"/>
    </source>
</evidence>
<evidence type="ECO:0000313" key="8">
    <source>
        <dbReference type="EMBL" id="KIY66952.1"/>
    </source>
</evidence>
<dbReference type="OrthoDB" id="2985014at2759"/>
<feature type="transmembrane region" description="Helical" evidence="6">
    <location>
        <begin position="338"/>
        <end position="356"/>
    </location>
</feature>
<evidence type="ECO:0000259" key="7">
    <source>
        <dbReference type="PROSITE" id="PS50850"/>
    </source>
</evidence>
<dbReference type="InterPro" id="IPR020846">
    <property type="entry name" value="MFS_dom"/>
</dbReference>
<feature type="transmembrane region" description="Helical" evidence="6">
    <location>
        <begin position="40"/>
        <end position="57"/>
    </location>
</feature>
<feature type="transmembrane region" description="Helical" evidence="6">
    <location>
        <begin position="135"/>
        <end position="158"/>
    </location>
</feature>
<dbReference type="GO" id="GO:0016020">
    <property type="term" value="C:membrane"/>
    <property type="evidence" value="ECO:0007669"/>
    <property type="project" value="UniProtKB-SubCell"/>
</dbReference>
<feature type="transmembrane region" description="Helical" evidence="6">
    <location>
        <begin position="203"/>
        <end position="224"/>
    </location>
</feature>